<sequence>MDGAAALGGAASDNIDRMSVNDARDVAVIQETTCVAAVAFG</sequence>
<organism evidence="1 2">
    <name type="scientific">Dactylosporangium siamense</name>
    <dbReference type="NCBI Taxonomy" id="685454"/>
    <lineage>
        <taxon>Bacteria</taxon>
        <taxon>Bacillati</taxon>
        <taxon>Actinomycetota</taxon>
        <taxon>Actinomycetes</taxon>
        <taxon>Micromonosporales</taxon>
        <taxon>Micromonosporaceae</taxon>
        <taxon>Dactylosporangium</taxon>
    </lineage>
</organism>
<dbReference type="EMBL" id="BONQ01000126">
    <property type="protein sequence ID" value="GIG49888.1"/>
    <property type="molecule type" value="Genomic_DNA"/>
</dbReference>
<protein>
    <submittedName>
        <fullName evidence="1">Uncharacterized protein</fullName>
    </submittedName>
</protein>
<dbReference type="Proteomes" id="UP000660611">
    <property type="component" value="Unassembled WGS sequence"/>
</dbReference>
<dbReference type="AlphaFoldDB" id="A0A919UGP3"/>
<reference evidence="1" key="1">
    <citation type="submission" date="2021-01" db="EMBL/GenBank/DDBJ databases">
        <title>Whole genome shotgun sequence of Dactylosporangium siamense NBRC 106093.</title>
        <authorList>
            <person name="Komaki H."/>
            <person name="Tamura T."/>
        </authorList>
    </citation>
    <scope>NUCLEOTIDE SEQUENCE</scope>
    <source>
        <strain evidence="1">NBRC 106093</strain>
    </source>
</reference>
<keyword evidence="2" id="KW-1185">Reference proteome</keyword>
<evidence type="ECO:0000313" key="2">
    <source>
        <dbReference type="Proteomes" id="UP000660611"/>
    </source>
</evidence>
<gene>
    <name evidence="1" type="ORF">Dsi01nite_079290</name>
</gene>
<dbReference type="RefSeq" id="WP_275423449.1">
    <property type="nucleotide sequence ID" value="NZ_BAAAVW010000058.1"/>
</dbReference>
<proteinExistence type="predicted"/>
<comment type="caution">
    <text evidence="1">The sequence shown here is derived from an EMBL/GenBank/DDBJ whole genome shotgun (WGS) entry which is preliminary data.</text>
</comment>
<evidence type="ECO:0000313" key="1">
    <source>
        <dbReference type="EMBL" id="GIG49888.1"/>
    </source>
</evidence>
<accession>A0A919UGP3</accession>
<name>A0A919UGP3_9ACTN</name>